<evidence type="ECO:0000313" key="1">
    <source>
        <dbReference type="EMBL" id="KAI4456951.1"/>
    </source>
</evidence>
<keyword evidence="2" id="KW-1185">Reference proteome</keyword>
<sequence length="494" mass="56138">MNLSVYCFRYMVAGRDLIAGSIILAELPLVVGPCNGSKVQCLGCYQTLDETYLYSKCNCGWPICSSTCPGIGHAFGHTEEECAILKDSKSSQTFDYKDFDNFKENYNAVAPLRCLLLKEMDSKKYEKILSMENHNEIRRNIPELWNLNQTTVVDKIRKDWGLVEFSEDEIHSVCGILEVNCFEVGHNISIRGLYPSAFLMSHDCVPNTNHSDEENNFKLTVRASTDIHTNQPITLSYAYTLQGTLRRREHLLENKFFECRCKRCSDPAELGTYTSALICPKCNIGLVLSINPLDNDSSWTCNNKCTKPDKKCPGYTVTAKSMQLLISRIQSEIDSIDPNDVETMEKFLDKYRNVLHPTHFLCLGVKLSLSQLYGKITGYLLHELPDDLLYRKMEICREILKIFDTVEPGLTKIRGVTLYELHAPLMILTSRQFETQSISKSILKHRLKEVVKYLEEAGLILSYEPDNSSEGIMGKAAKDALLKIKDWGKIIGRI</sequence>
<evidence type="ECO:0000313" key="2">
    <source>
        <dbReference type="Proteomes" id="UP001056778"/>
    </source>
</evidence>
<gene>
    <name evidence="1" type="ORF">MML48_8g00015392</name>
</gene>
<protein>
    <submittedName>
        <fullName evidence="1">Set and mynd domain containing arthropod-specific member 4 isoform a</fullName>
    </submittedName>
</protein>
<accession>A0ACB9SQQ9</accession>
<organism evidence="1 2">
    <name type="scientific">Holotrichia oblita</name>
    <name type="common">Chafer beetle</name>
    <dbReference type="NCBI Taxonomy" id="644536"/>
    <lineage>
        <taxon>Eukaryota</taxon>
        <taxon>Metazoa</taxon>
        <taxon>Ecdysozoa</taxon>
        <taxon>Arthropoda</taxon>
        <taxon>Hexapoda</taxon>
        <taxon>Insecta</taxon>
        <taxon>Pterygota</taxon>
        <taxon>Neoptera</taxon>
        <taxon>Endopterygota</taxon>
        <taxon>Coleoptera</taxon>
        <taxon>Polyphaga</taxon>
        <taxon>Scarabaeiformia</taxon>
        <taxon>Scarabaeidae</taxon>
        <taxon>Melolonthinae</taxon>
        <taxon>Holotrichia</taxon>
    </lineage>
</organism>
<reference evidence="1" key="1">
    <citation type="submission" date="2022-04" db="EMBL/GenBank/DDBJ databases">
        <title>Chromosome-scale genome assembly of Holotrichia oblita Faldermann.</title>
        <authorList>
            <person name="Rongchong L."/>
        </authorList>
    </citation>
    <scope>NUCLEOTIDE SEQUENCE</scope>
    <source>
        <strain evidence="1">81SQS9</strain>
    </source>
</reference>
<name>A0ACB9SQQ9_HOLOL</name>
<comment type="caution">
    <text evidence="1">The sequence shown here is derived from an EMBL/GenBank/DDBJ whole genome shotgun (WGS) entry which is preliminary data.</text>
</comment>
<dbReference type="Proteomes" id="UP001056778">
    <property type="component" value="Chromosome 8"/>
</dbReference>
<proteinExistence type="predicted"/>
<dbReference type="EMBL" id="CM043022">
    <property type="protein sequence ID" value="KAI4456951.1"/>
    <property type="molecule type" value="Genomic_DNA"/>
</dbReference>